<dbReference type="RefSeq" id="WP_040135519.1">
    <property type="nucleotide sequence ID" value="NZ_CP009889.1"/>
</dbReference>
<feature type="coiled-coil region" evidence="1">
    <location>
        <begin position="109"/>
        <end position="139"/>
    </location>
</feature>
<organism evidence="2 3">
    <name type="scientific">Pseudoalteromonas piratica</name>
    <dbReference type="NCBI Taxonomy" id="1348114"/>
    <lineage>
        <taxon>Bacteria</taxon>
        <taxon>Pseudomonadati</taxon>
        <taxon>Pseudomonadota</taxon>
        <taxon>Gammaproteobacteria</taxon>
        <taxon>Alteromonadales</taxon>
        <taxon>Pseudoalteromonadaceae</taxon>
        <taxon>Pseudoalteromonas</taxon>
    </lineage>
</organism>
<dbReference type="Proteomes" id="UP000030341">
    <property type="component" value="Chromosome 2"/>
</dbReference>
<gene>
    <name evidence="2" type="ORF">OM33_17585</name>
</gene>
<proteinExistence type="predicted"/>
<name>A0A0A7EK25_9GAMM</name>
<dbReference type="HOGENOM" id="CLU_989969_0_0_6"/>
<dbReference type="eggNOG" id="ENOG5033TDN">
    <property type="taxonomic scope" value="Bacteria"/>
</dbReference>
<sequence length="285" mass="32284">MSGISTDDAYWQFGYHANEKVTTDVFEDGERVSKELSITNLKDADANIDPWEVLSALDDAADVVQYQINGTLYTSDEIQTFIDDGNLDITSSGYITFNNTQLDTDQVGYEVHTLLIEKLQDEINEINELIIDMQKLENVLLLNSDIKDKGEEKIDLNSRSGEFWDDLQNELPGETSYNLARFIVACDYHYREWAEIAQVWPSDSDTYYDFGTVVMSVTSKVAFQTNDITNAIEVLNNKVKERTTQVEQLGTDLQSNTSQYNSLMEAMSNYYSTYFDAAKSLLTGG</sequence>
<dbReference type="AlphaFoldDB" id="A0A0A7EK25"/>
<reference evidence="2 3" key="1">
    <citation type="submission" date="2014-11" db="EMBL/GenBank/DDBJ databases">
        <title>Complete Genome Sequence of Pseudoalteromonas sp. Strain OCN003 Isolated from Kaneohe Bay, Oahu, Hawaii.</title>
        <authorList>
            <person name="Beurmann S."/>
            <person name="Videau P."/>
            <person name="Ushijima B."/>
            <person name="Smith A.M."/>
            <person name="Aeby G.S."/>
            <person name="Callahan S.M."/>
            <person name="Belcaid M."/>
        </authorList>
    </citation>
    <scope>NUCLEOTIDE SEQUENCE [LARGE SCALE GENOMIC DNA]</scope>
    <source>
        <strain evidence="2 3">OCN003</strain>
    </source>
</reference>
<dbReference type="STRING" id="1348114.OM33_17585"/>
<evidence type="ECO:0000256" key="1">
    <source>
        <dbReference type="SAM" id="Coils"/>
    </source>
</evidence>
<accession>A0A0A7EK25</accession>
<evidence type="ECO:0000313" key="3">
    <source>
        <dbReference type="Proteomes" id="UP000030341"/>
    </source>
</evidence>
<evidence type="ECO:0000313" key="2">
    <source>
        <dbReference type="EMBL" id="AIY66903.1"/>
    </source>
</evidence>
<dbReference type="OrthoDB" id="6317815at2"/>
<dbReference type="EMBL" id="CP009889">
    <property type="protein sequence ID" value="AIY66903.1"/>
    <property type="molecule type" value="Genomic_DNA"/>
</dbReference>
<dbReference type="KEGG" id="pseo:OM33_17585"/>
<keyword evidence="3" id="KW-1185">Reference proteome</keyword>
<protein>
    <submittedName>
        <fullName evidence="2">Uncharacterized protein</fullName>
    </submittedName>
</protein>
<keyword evidence="1" id="KW-0175">Coiled coil</keyword>